<keyword evidence="2" id="KW-1185">Reference proteome</keyword>
<proteinExistence type="predicted"/>
<protein>
    <submittedName>
        <fullName evidence="1">Uncharacterized protein</fullName>
    </submittedName>
</protein>
<organism evidence="1 2">
    <name type="scientific">Helianthus annuus</name>
    <name type="common">Common sunflower</name>
    <dbReference type="NCBI Taxonomy" id="4232"/>
    <lineage>
        <taxon>Eukaryota</taxon>
        <taxon>Viridiplantae</taxon>
        <taxon>Streptophyta</taxon>
        <taxon>Embryophyta</taxon>
        <taxon>Tracheophyta</taxon>
        <taxon>Spermatophyta</taxon>
        <taxon>Magnoliopsida</taxon>
        <taxon>eudicotyledons</taxon>
        <taxon>Gunneridae</taxon>
        <taxon>Pentapetalae</taxon>
        <taxon>asterids</taxon>
        <taxon>campanulids</taxon>
        <taxon>Asterales</taxon>
        <taxon>Asteraceae</taxon>
        <taxon>Asteroideae</taxon>
        <taxon>Heliantheae alliance</taxon>
        <taxon>Heliantheae</taxon>
        <taxon>Helianthus</taxon>
    </lineage>
</organism>
<name>A0A9K3I0J9_HELAN</name>
<dbReference type="Gramene" id="mRNA:HanXRQr2_Chr10g0460671">
    <property type="protein sequence ID" value="mRNA:HanXRQr2_Chr10g0460671"/>
    <property type="gene ID" value="HanXRQr2_Chr10g0460671"/>
</dbReference>
<dbReference type="Proteomes" id="UP000215914">
    <property type="component" value="Unassembled WGS sequence"/>
</dbReference>
<evidence type="ECO:0000313" key="2">
    <source>
        <dbReference type="Proteomes" id="UP000215914"/>
    </source>
</evidence>
<evidence type="ECO:0000313" key="1">
    <source>
        <dbReference type="EMBL" id="KAF5788139.1"/>
    </source>
</evidence>
<gene>
    <name evidence="1" type="ORF">HanXRQr2_Chr10g0460671</name>
</gene>
<reference evidence="1" key="1">
    <citation type="journal article" date="2017" name="Nature">
        <title>The sunflower genome provides insights into oil metabolism, flowering and Asterid evolution.</title>
        <authorList>
            <person name="Badouin H."/>
            <person name="Gouzy J."/>
            <person name="Grassa C.J."/>
            <person name="Murat F."/>
            <person name="Staton S.E."/>
            <person name="Cottret L."/>
            <person name="Lelandais-Briere C."/>
            <person name="Owens G.L."/>
            <person name="Carrere S."/>
            <person name="Mayjonade B."/>
            <person name="Legrand L."/>
            <person name="Gill N."/>
            <person name="Kane N.C."/>
            <person name="Bowers J.E."/>
            <person name="Hubner S."/>
            <person name="Bellec A."/>
            <person name="Berard A."/>
            <person name="Berges H."/>
            <person name="Blanchet N."/>
            <person name="Boniface M.C."/>
            <person name="Brunel D."/>
            <person name="Catrice O."/>
            <person name="Chaidir N."/>
            <person name="Claudel C."/>
            <person name="Donnadieu C."/>
            <person name="Faraut T."/>
            <person name="Fievet G."/>
            <person name="Helmstetter N."/>
            <person name="King M."/>
            <person name="Knapp S.J."/>
            <person name="Lai Z."/>
            <person name="Le Paslier M.C."/>
            <person name="Lippi Y."/>
            <person name="Lorenzon L."/>
            <person name="Mandel J.R."/>
            <person name="Marage G."/>
            <person name="Marchand G."/>
            <person name="Marquand E."/>
            <person name="Bret-Mestries E."/>
            <person name="Morien E."/>
            <person name="Nambeesan S."/>
            <person name="Nguyen T."/>
            <person name="Pegot-Espagnet P."/>
            <person name="Pouilly N."/>
            <person name="Raftis F."/>
            <person name="Sallet E."/>
            <person name="Schiex T."/>
            <person name="Thomas J."/>
            <person name="Vandecasteele C."/>
            <person name="Vares D."/>
            <person name="Vear F."/>
            <person name="Vautrin S."/>
            <person name="Crespi M."/>
            <person name="Mangin B."/>
            <person name="Burke J.M."/>
            <person name="Salse J."/>
            <person name="Munos S."/>
            <person name="Vincourt P."/>
            <person name="Rieseberg L.H."/>
            <person name="Langlade N.B."/>
        </authorList>
    </citation>
    <scope>NUCLEOTIDE SEQUENCE</scope>
    <source>
        <tissue evidence="1">Leaves</tissue>
    </source>
</reference>
<dbReference type="AlphaFoldDB" id="A0A9K3I0J9"/>
<dbReference type="EMBL" id="MNCJ02000325">
    <property type="protein sequence ID" value="KAF5788139.1"/>
    <property type="molecule type" value="Genomic_DNA"/>
</dbReference>
<comment type="caution">
    <text evidence="1">The sequence shown here is derived from an EMBL/GenBank/DDBJ whole genome shotgun (WGS) entry which is preliminary data.</text>
</comment>
<reference evidence="1" key="2">
    <citation type="submission" date="2020-06" db="EMBL/GenBank/DDBJ databases">
        <title>Helianthus annuus Genome sequencing and assembly Release 2.</title>
        <authorList>
            <person name="Gouzy J."/>
            <person name="Langlade N."/>
            <person name="Munos S."/>
        </authorList>
    </citation>
    <scope>NUCLEOTIDE SEQUENCE</scope>
    <source>
        <tissue evidence="1">Leaves</tissue>
    </source>
</reference>
<sequence length="108" mass="12272">MTERQRNQAVVVSSGGSGGLMLMVEESRRRWFCGYDQSSTLPICTYVIFLKIYIYNENGTPVFLFTCLKVPKEQKFSKVARDLIFHLPCDVESRLGTGGIEETKVSRL</sequence>
<accession>A0A9K3I0J9</accession>